<keyword evidence="5" id="KW-0805">Transcription regulation</keyword>
<evidence type="ECO:0000256" key="8">
    <source>
        <dbReference type="ARBA" id="ARBA00023163"/>
    </source>
</evidence>
<keyword evidence="2" id="KW-0479">Metal-binding</keyword>
<evidence type="ECO:0000256" key="7">
    <source>
        <dbReference type="ARBA" id="ARBA00023159"/>
    </source>
</evidence>
<evidence type="ECO:0000256" key="5">
    <source>
        <dbReference type="ARBA" id="ARBA00023015"/>
    </source>
</evidence>
<evidence type="ECO:0000256" key="6">
    <source>
        <dbReference type="ARBA" id="ARBA00023125"/>
    </source>
</evidence>
<keyword evidence="4" id="KW-0862">Zinc</keyword>
<evidence type="ECO:0000256" key="1">
    <source>
        <dbReference type="ARBA" id="ARBA00022490"/>
    </source>
</evidence>
<comment type="caution">
    <text evidence="9">The sequence shown here is derived from an EMBL/GenBank/DDBJ whole genome shotgun (WGS) entry which is preliminary data.</text>
</comment>
<dbReference type="Proteomes" id="UP000447355">
    <property type="component" value="Unassembled WGS sequence"/>
</dbReference>
<dbReference type="InterPro" id="IPR007944">
    <property type="entry name" value="FlhC"/>
</dbReference>
<dbReference type="GO" id="GO:0003677">
    <property type="term" value="F:DNA binding"/>
    <property type="evidence" value="ECO:0007669"/>
    <property type="project" value="UniProtKB-KW"/>
</dbReference>
<dbReference type="Pfam" id="PF05280">
    <property type="entry name" value="FlhC"/>
    <property type="match status" value="1"/>
</dbReference>
<protein>
    <recommendedName>
        <fullName evidence="11">Flagellar transcriptional regulator FlhC</fullName>
    </recommendedName>
</protein>
<evidence type="ECO:0000256" key="4">
    <source>
        <dbReference type="ARBA" id="ARBA00022833"/>
    </source>
</evidence>
<evidence type="ECO:0000313" key="9">
    <source>
        <dbReference type="EMBL" id="MYM92721.1"/>
    </source>
</evidence>
<dbReference type="EMBL" id="WWCX01000001">
    <property type="protein sequence ID" value="MYM92721.1"/>
    <property type="molecule type" value="Genomic_DNA"/>
</dbReference>
<evidence type="ECO:0000313" key="10">
    <source>
        <dbReference type="Proteomes" id="UP000447355"/>
    </source>
</evidence>
<reference evidence="9" key="1">
    <citation type="submission" date="2019-12" db="EMBL/GenBank/DDBJ databases">
        <title>Novel species isolated from a subtropical stream in China.</title>
        <authorList>
            <person name="Lu H."/>
        </authorList>
    </citation>
    <scope>NUCLEOTIDE SEQUENCE [LARGE SCALE GENOMIC DNA]</scope>
    <source>
        <strain evidence="9">FT81W</strain>
    </source>
</reference>
<dbReference type="GO" id="GO:0044781">
    <property type="term" value="P:bacterial-type flagellum organization"/>
    <property type="evidence" value="ECO:0007669"/>
    <property type="project" value="UniProtKB-KW"/>
</dbReference>
<keyword evidence="7" id="KW-0010">Activator</keyword>
<dbReference type="RefSeq" id="WP_161081979.1">
    <property type="nucleotide sequence ID" value="NZ_WWCX01000001.1"/>
</dbReference>
<dbReference type="SUPFAM" id="SSF160930">
    <property type="entry name" value="FlhC-like"/>
    <property type="match status" value="1"/>
</dbReference>
<dbReference type="AlphaFoldDB" id="A0A845GFK0"/>
<keyword evidence="3" id="KW-1005">Bacterial flagellum biogenesis</keyword>
<gene>
    <name evidence="9" type="ORF">GTP90_02465</name>
</gene>
<evidence type="ECO:0000256" key="2">
    <source>
        <dbReference type="ARBA" id="ARBA00022723"/>
    </source>
</evidence>
<name>A0A845GFK0_9BURK</name>
<proteinExistence type="predicted"/>
<sequence>MSAGLAKAVSARKGKVKRLEPVDLDDDLESGRREKVSALDEANQIRVAHDLIMLCARIAVVSHLTGLAPKKLRRLYREWTNKDPLPGHLPSNPCYYTEDLPKCLHSSVYLSLYRYYAQLNSDENYDAQLLITTYRAYLQHFNVVPENAPLDFNRAWAMVRAYRAGQVVSQGCRKCGCNYIVATTYSRQGCPICSIYSNSQCCDCKTPIRTGQGLLQVRGKRRCEKCQRQARIRRMTASRLSSSPRYAVFA</sequence>
<evidence type="ECO:0000256" key="3">
    <source>
        <dbReference type="ARBA" id="ARBA00022795"/>
    </source>
</evidence>
<keyword evidence="1" id="KW-0963">Cytoplasm</keyword>
<accession>A0A845GFK0</accession>
<dbReference type="GO" id="GO:0046872">
    <property type="term" value="F:metal ion binding"/>
    <property type="evidence" value="ECO:0007669"/>
    <property type="project" value="UniProtKB-KW"/>
</dbReference>
<dbReference type="GO" id="GO:0045893">
    <property type="term" value="P:positive regulation of DNA-templated transcription"/>
    <property type="evidence" value="ECO:0007669"/>
    <property type="project" value="InterPro"/>
</dbReference>
<organism evidence="9 10">
    <name type="scientific">Duganella vulcania</name>
    <dbReference type="NCBI Taxonomy" id="2692166"/>
    <lineage>
        <taxon>Bacteria</taxon>
        <taxon>Pseudomonadati</taxon>
        <taxon>Pseudomonadota</taxon>
        <taxon>Betaproteobacteria</taxon>
        <taxon>Burkholderiales</taxon>
        <taxon>Oxalobacteraceae</taxon>
        <taxon>Telluria group</taxon>
        <taxon>Duganella</taxon>
    </lineage>
</organism>
<dbReference type="GO" id="GO:1902208">
    <property type="term" value="P:regulation of bacterial-type flagellum assembly"/>
    <property type="evidence" value="ECO:0007669"/>
    <property type="project" value="InterPro"/>
</dbReference>
<evidence type="ECO:0008006" key="11">
    <source>
        <dbReference type="Google" id="ProtNLM"/>
    </source>
</evidence>
<keyword evidence="8" id="KW-0804">Transcription</keyword>
<keyword evidence="6" id="KW-0238">DNA-binding</keyword>